<dbReference type="SUPFAM" id="SSF48317">
    <property type="entry name" value="Acid phosphatase/Vanadium-dependent haloperoxidase"/>
    <property type="match status" value="1"/>
</dbReference>
<dbReference type="Pfam" id="PF01569">
    <property type="entry name" value="PAP2"/>
    <property type="match status" value="1"/>
</dbReference>
<evidence type="ECO:0000313" key="3">
    <source>
        <dbReference type="EMBL" id="KAH7303907.1"/>
    </source>
</evidence>
<keyword evidence="1" id="KW-0732">Signal</keyword>
<keyword evidence="4" id="KW-1185">Reference proteome</keyword>
<dbReference type="PANTHER" id="PTHR34599">
    <property type="entry name" value="PEROXIDASE-RELATED"/>
    <property type="match status" value="1"/>
</dbReference>
<proteinExistence type="predicted"/>
<dbReference type="InterPro" id="IPR036938">
    <property type="entry name" value="PAP2/HPO_sf"/>
</dbReference>
<evidence type="ECO:0000256" key="1">
    <source>
        <dbReference type="SAM" id="SignalP"/>
    </source>
</evidence>
<dbReference type="Gene3D" id="1.10.606.20">
    <property type="match status" value="1"/>
</dbReference>
<reference evidence="3" key="1">
    <citation type="journal article" date="2021" name="Nat. Commun.">
        <title>Genetic determinants of endophytism in the Arabidopsis root mycobiome.</title>
        <authorList>
            <person name="Mesny F."/>
            <person name="Miyauchi S."/>
            <person name="Thiergart T."/>
            <person name="Pickel B."/>
            <person name="Atanasova L."/>
            <person name="Karlsson M."/>
            <person name="Huettel B."/>
            <person name="Barry K.W."/>
            <person name="Haridas S."/>
            <person name="Chen C."/>
            <person name="Bauer D."/>
            <person name="Andreopoulos W."/>
            <person name="Pangilinan J."/>
            <person name="LaButti K."/>
            <person name="Riley R."/>
            <person name="Lipzen A."/>
            <person name="Clum A."/>
            <person name="Drula E."/>
            <person name="Henrissat B."/>
            <person name="Kohler A."/>
            <person name="Grigoriev I.V."/>
            <person name="Martin F.M."/>
            <person name="Hacquard S."/>
        </authorList>
    </citation>
    <scope>NUCLEOTIDE SEQUENCE</scope>
    <source>
        <strain evidence="3">MPI-CAGE-CH-0235</strain>
    </source>
</reference>
<feature type="chain" id="PRO_5035469796" evidence="1">
    <location>
        <begin position="17"/>
        <end position="415"/>
    </location>
</feature>
<evidence type="ECO:0000313" key="4">
    <source>
        <dbReference type="Proteomes" id="UP000813444"/>
    </source>
</evidence>
<accession>A0A8K0WKD3</accession>
<dbReference type="InterPro" id="IPR000326">
    <property type="entry name" value="PAP2/HPO"/>
</dbReference>
<dbReference type="Proteomes" id="UP000813444">
    <property type="component" value="Unassembled WGS sequence"/>
</dbReference>
<dbReference type="EMBL" id="JAGPNK010000027">
    <property type="protein sequence ID" value="KAH7303907.1"/>
    <property type="molecule type" value="Genomic_DNA"/>
</dbReference>
<dbReference type="InterPro" id="IPR052559">
    <property type="entry name" value="V-haloperoxidase"/>
</dbReference>
<organism evidence="3 4">
    <name type="scientific">Stachybotrys elegans</name>
    <dbReference type="NCBI Taxonomy" id="80388"/>
    <lineage>
        <taxon>Eukaryota</taxon>
        <taxon>Fungi</taxon>
        <taxon>Dikarya</taxon>
        <taxon>Ascomycota</taxon>
        <taxon>Pezizomycotina</taxon>
        <taxon>Sordariomycetes</taxon>
        <taxon>Hypocreomycetidae</taxon>
        <taxon>Hypocreales</taxon>
        <taxon>Stachybotryaceae</taxon>
        <taxon>Stachybotrys</taxon>
    </lineage>
</organism>
<protein>
    <submittedName>
        <fullName evidence="3">Phosphatidic acid phosphatase type 2/haloperoxidase</fullName>
    </submittedName>
</protein>
<feature type="domain" description="Phosphatidic acid phosphatase type 2/haloperoxidase" evidence="2">
    <location>
        <begin position="261"/>
        <end position="409"/>
    </location>
</feature>
<comment type="caution">
    <text evidence="3">The sequence shown here is derived from an EMBL/GenBank/DDBJ whole genome shotgun (WGS) entry which is preliminary data.</text>
</comment>
<dbReference type="AlphaFoldDB" id="A0A8K0WKD3"/>
<sequence>MKLSLLLLAVASGSQAAYDGDIVRYWVDRSAALVSSSVIGGLPSPPSSWFAAIVQGSIYSAAKASSKKSLAFQQLAVSHAAHDALVWTFHGARLNTDIDNSLRAVLPAIGIAQSSSEYAQAAKIGQNAAAKVAAARADDKINNFVDYVVQPAEPGVYQPTPGGRPLPDTPQAVYVRPFGGLKDITKFRGPAPPDATAEGYEPWVTELKDIGGINSTTRTEDETEIAYFWLESSVSGWNRFAHAIVGDTFVSDVLGSAKFYAQLNYALANAAIAAWDTKFHWNHWRPLTAIHRQGVWLESGLDISDPSWVPLLRPTPSHQDYPSTHATFGAAGAAVLKFFNGGDAIDASFSSNVTLDAQGVITRHFTSIEEASVENARSRIYGGIHFTYAGTVGLEIGTEVAEETLRLFDKHWDDF</sequence>
<dbReference type="CDD" id="cd03398">
    <property type="entry name" value="PAP2_haloperoxidase"/>
    <property type="match status" value="1"/>
</dbReference>
<gene>
    <name evidence="3" type="ORF">B0I35DRAFT_484783</name>
</gene>
<dbReference type="OrthoDB" id="9997027at2759"/>
<dbReference type="PANTHER" id="PTHR34599:SF1">
    <property type="entry name" value="PHOSPHATIDIC ACID PHOSPHATASE TYPE 2_HALOPEROXIDASE DOMAIN-CONTAINING PROTEIN"/>
    <property type="match status" value="1"/>
</dbReference>
<evidence type="ECO:0000259" key="2">
    <source>
        <dbReference type="Pfam" id="PF01569"/>
    </source>
</evidence>
<name>A0A8K0WKD3_9HYPO</name>
<feature type="signal peptide" evidence="1">
    <location>
        <begin position="1"/>
        <end position="16"/>
    </location>
</feature>